<dbReference type="InterPro" id="IPR012674">
    <property type="entry name" value="Calycin"/>
</dbReference>
<sequence length="240" mass="26982">MRTTLLCLALVAVVAADRIPGFVVPGKCPAVDERMLYSQQKPNFQRASTWYEIALTNNPYQLIKQCVRNEYTYDGTKFNVRTTGTDANGNAITRNGQVLPNPFGEPHLSVDYEASWMAPYVILDTDYENFSCIYSCAGHNFGYYADFAFIFSRSPTLADRYYRRCEAAFMNIGVDPSRFSKTAQVLPAPTTPTTGLGRNISKVHTLYAYTCYKNKDCATRIFSTQSNSPIVKGNFNPDRI</sequence>
<dbReference type="Proteomes" id="UP000283509">
    <property type="component" value="Unassembled WGS sequence"/>
</dbReference>
<gene>
    <name evidence="4" type="ORF">C7M84_019483</name>
</gene>
<feature type="signal peptide" evidence="2">
    <location>
        <begin position="1"/>
        <end position="16"/>
    </location>
</feature>
<protein>
    <submittedName>
        <fullName evidence="4">Crustacyanin subunit C</fullName>
    </submittedName>
</protein>
<organism evidence="4 5">
    <name type="scientific">Penaeus vannamei</name>
    <name type="common">Whiteleg shrimp</name>
    <name type="synonym">Litopenaeus vannamei</name>
    <dbReference type="NCBI Taxonomy" id="6689"/>
    <lineage>
        <taxon>Eukaryota</taxon>
        <taxon>Metazoa</taxon>
        <taxon>Ecdysozoa</taxon>
        <taxon>Arthropoda</taxon>
        <taxon>Crustacea</taxon>
        <taxon>Multicrustacea</taxon>
        <taxon>Malacostraca</taxon>
        <taxon>Eumalacostraca</taxon>
        <taxon>Eucarida</taxon>
        <taxon>Decapoda</taxon>
        <taxon>Dendrobranchiata</taxon>
        <taxon>Penaeoidea</taxon>
        <taxon>Penaeidae</taxon>
        <taxon>Penaeus</taxon>
    </lineage>
</organism>
<evidence type="ECO:0000313" key="4">
    <source>
        <dbReference type="EMBL" id="ROT62670.1"/>
    </source>
</evidence>
<dbReference type="GO" id="GO:0005737">
    <property type="term" value="C:cytoplasm"/>
    <property type="evidence" value="ECO:0007669"/>
    <property type="project" value="TreeGrafter"/>
</dbReference>
<feature type="domain" description="Lipocalin/cytosolic fatty-acid binding" evidence="3">
    <location>
        <begin position="49"/>
        <end position="179"/>
    </location>
</feature>
<dbReference type="PANTHER" id="PTHR10612:SF34">
    <property type="entry name" value="APOLIPOPROTEIN D"/>
    <property type="match status" value="1"/>
</dbReference>
<dbReference type="PRINTS" id="PR01273">
    <property type="entry name" value="INVTBRTCOLOR"/>
</dbReference>
<accession>A0A3R7LTS1</accession>
<keyword evidence="5" id="KW-1185">Reference proteome</keyword>
<dbReference type="OrthoDB" id="6332976at2759"/>
<dbReference type="Gene3D" id="2.40.128.20">
    <property type="match status" value="1"/>
</dbReference>
<evidence type="ECO:0000259" key="3">
    <source>
        <dbReference type="Pfam" id="PF00061"/>
    </source>
</evidence>
<feature type="chain" id="PRO_5018585258" evidence="2">
    <location>
        <begin position="17"/>
        <end position="240"/>
    </location>
</feature>
<evidence type="ECO:0000313" key="5">
    <source>
        <dbReference type="Proteomes" id="UP000283509"/>
    </source>
</evidence>
<dbReference type="GO" id="GO:0006629">
    <property type="term" value="P:lipid metabolic process"/>
    <property type="evidence" value="ECO:0007669"/>
    <property type="project" value="TreeGrafter"/>
</dbReference>
<dbReference type="InterPro" id="IPR000566">
    <property type="entry name" value="Lipocln_cytosolic_FA-bd_dom"/>
</dbReference>
<dbReference type="SUPFAM" id="SSF50814">
    <property type="entry name" value="Lipocalins"/>
    <property type="match status" value="1"/>
</dbReference>
<proteinExistence type="predicted"/>
<dbReference type="PANTHER" id="PTHR10612">
    <property type="entry name" value="APOLIPOPROTEIN D"/>
    <property type="match status" value="1"/>
</dbReference>
<dbReference type="Pfam" id="PF00061">
    <property type="entry name" value="Lipocalin"/>
    <property type="match status" value="1"/>
</dbReference>
<reference evidence="4 5" key="1">
    <citation type="submission" date="2018-04" db="EMBL/GenBank/DDBJ databases">
        <authorList>
            <person name="Zhang X."/>
            <person name="Yuan J."/>
            <person name="Li F."/>
            <person name="Xiang J."/>
        </authorList>
    </citation>
    <scope>NUCLEOTIDE SEQUENCE [LARGE SCALE GENOMIC DNA]</scope>
    <source>
        <tissue evidence="4">Muscle</tissue>
    </source>
</reference>
<keyword evidence="1" id="KW-1015">Disulfide bond</keyword>
<keyword evidence="2" id="KW-0732">Signal</keyword>
<name>A0A3R7LTS1_PENVA</name>
<dbReference type="InterPro" id="IPR003057">
    <property type="entry name" value="Invtbrt_color"/>
</dbReference>
<comment type="caution">
    <text evidence="4">The sequence shown here is derived from an EMBL/GenBank/DDBJ whole genome shotgun (WGS) entry which is preliminary data.</text>
</comment>
<evidence type="ECO:0000256" key="2">
    <source>
        <dbReference type="SAM" id="SignalP"/>
    </source>
</evidence>
<dbReference type="GO" id="GO:0031409">
    <property type="term" value="F:pigment binding"/>
    <property type="evidence" value="ECO:0007669"/>
    <property type="project" value="InterPro"/>
</dbReference>
<dbReference type="AlphaFoldDB" id="A0A3R7LTS1"/>
<dbReference type="GO" id="GO:0000302">
    <property type="term" value="P:response to reactive oxygen species"/>
    <property type="evidence" value="ECO:0007669"/>
    <property type="project" value="TreeGrafter"/>
</dbReference>
<reference evidence="4 5" key="2">
    <citation type="submission" date="2019-01" db="EMBL/GenBank/DDBJ databases">
        <title>The decoding of complex shrimp genome reveals the adaptation for benthos swimmer, frequently molting mechanism and breeding impact on genome.</title>
        <authorList>
            <person name="Sun Y."/>
            <person name="Gao Y."/>
            <person name="Yu Y."/>
        </authorList>
    </citation>
    <scope>NUCLEOTIDE SEQUENCE [LARGE SCALE GENOMIC DNA]</scope>
    <source>
        <tissue evidence="4">Muscle</tissue>
    </source>
</reference>
<evidence type="ECO:0000256" key="1">
    <source>
        <dbReference type="ARBA" id="ARBA00023157"/>
    </source>
</evidence>
<dbReference type="EMBL" id="QCYY01003566">
    <property type="protein sequence ID" value="ROT62670.1"/>
    <property type="molecule type" value="Genomic_DNA"/>
</dbReference>